<proteinExistence type="predicted"/>
<dbReference type="InterPro" id="IPR005546">
    <property type="entry name" value="Autotransporte_beta"/>
</dbReference>
<dbReference type="AlphaFoldDB" id="K1JWV0"/>
<dbReference type="PROSITE" id="PS51208">
    <property type="entry name" value="AUTOTRANSPORTER"/>
    <property type="match status" value="1"/>
</dbReference>
<gene>
    <name evidence="3" type="ORF">HMPREF9465_01218</name>
</gene>
<feature type="domain" description="Autotransporter" evidence="2">
    <location>
        <begin position="891"/>
        <end position="1169"/>
    </location>
</feature>
<comment type="caution">
    <text evidence="3">The sequence shown here is derived from an EMBL/GenBank/DDBJ whole genome shotgun (WGS) entry which is preliminary data.</text>
</comment>
<dbReference type="Gene3D" id="2.40.128.130">
    <property type="entry name" value="Autotransporter beta-domain"/>
    <property type="match status" value="1"/>
</dbReference>
<dbReference type="eggNOG" id="COG4625">
    <property type="taxonomic scope" value="Bacteria"/>
</dbReference>
<sequence length="1169" mass="123553">MSNATFSRKPLVAAVLTTLAVFSAGAMAEPVNKDVTLTVGTGANTVPNTIKDEKTWDEDWAKTFNKNFTNASGKVTIEGQNSDKITISKDEANKTAGKLTNKLSSLTLNVGLDVAEGGTFVNNGTLEANKAITVTGSLVNTGTLKIKDNLTINGLNKTDDLEAAPASVVMGDITLKNATLTNNDKGYKLKTEAEKKEGEADKKPETRTRVSYGNVTLNEGGNFVNAEGALDSGSSLIITEKAGTAQIKGKSTWGTINAQKGKAVTVDATGTLSADNLEYGYEAGENASIGDLVTVTGEGQFTVNKGLTVGSFASGGSFDLSKDKNKYLASGASLIFGKAQAFEQGEDGKIVADGNYNQGGVTLSDYKAVWKKETATSKTGTEGNADTENQGSWDVTKFGAVTVYNNAQLTISDNKVKTADDLTKHGYSASLSLGSLTLNSTSLKVTPSVKVEKLEDFIETALTKVNDGITDNDKKITLDTSKWTKDDYARNLENFLGTLNEKQLEAFQKSYGESIKSETDKLVIGETTVNAVQTITGSDVAIGSITFATVERPIEADTSKVVTRREGEGDNTSVDRGSVTVDAITQAMGTQTLKIESNSRVEVGSLSLGNGTLNIKGSDVIIHKTDKINGTLTAESGYLGLNVATTMADKVKADTTTTGTTPNFVLEVGAPVVFGEDAKVTFGGVATTKTADTNPDAQAPKYGAQLTFAGDTTLKFDAANFNRNALFTADGLKGQITAGQDVEVTLDGANLTWGAYKLFENFKQGDALKDKLVKGELTAADAWKNQVGDHFEIKQNSEGDWMIVAGGTSVEGSGLNVSAKNLVSKIFAGERSTGPDTQLINQILSTGASLQEISSMINSVTGLGAISGVKAMTVDFQGYTADMIEHHAATMPKEMGGWWVQPLGARLKTDDLSMGGSAYGYSLDTYGIMGGFDTHLKNGWTIGAAASYQSGDADGEGDVLPVSTDVKNVGLHLWGSRMYGETNVIGTLSYVTTDGDVTMQLGNLELASELKAKALSAGIRAEREFKTGAFTLTPHAGARLSIVDMDDYKIAAGTTKLFDVSEDKATIFEVPVGVTVQTPSFMFQTFEVKPYVDVTLRGRFGDTESSYTLEGSSTTDTIDYDVSGSFVGDLKVGYMSTYKNLNLGMSYGLSAGDAGRQNHAIEATMRVDF</sequence>
<reference evidence="3 4" key="1">
    <citation type="submission" date="2012-05" db="EMBL/GenBank/DDBJ databases">
        <title>The Genome Sequence of Sutterella wadsworthensis 2_1_59BFAA.</title>
        <authorList>
            <consortium name="The Broad Institute Genome Sequencing Platform"/>
            <person name="Earl A."/>
            <person name="Ward D."/>
            <person name="Feldgarden M."/>
            <person name="Gevers D."/>
            <person name="Daigneault M."/>
            <person name="Strauss J."/>
            <person name="Allen-Vercoe E."/>
            <person name="Walker B."/>
            <person name="Young S.K."/>
            <person name="Zeng Q."/>
            <person name="Gargeya S."/>
            <person name="Fitzgerald M."/>
            <person name="Haas B."/>
            <person name="Abouelleil A."/>
            <person name="Alvarado L."/>
            <person name="Arachchi H.M."/>
            <person name="Berlin A.M."/>
            <person name="Chapman S.B."/>
            <person name="Goldberg J."/>
            <person name="Griggs A."/>
            <person name="Gujja S."/>
            <person name="Hansen M."/>
            <person name="Howarth C."/>
            <person name="Imamovic A."/>
            <person name="Larimer J."/>
            <person name="McCowen C."/>
            <person name="Montmayeur A."/>
            <person name="Murphy C."/>
            <person name="Neiman D."/>
            <person name="Pearson M."/>
            <person name="Priest M."/>
            <person name="Roberts A."/>
            <person name="Saif S."/>
            <person name="Shea T."/>
            <person name="Sisk P."/>
            <person name="Sykes S."/>
            <person name="Wortman J."/>
            <person name="Nusbaum C."/>
            <person name="Birren B."/>
        </authorList>
    </citation>
    <scope>NUCLEOTIDE SEQUENCE [LARGE SCALE GENOMIC DNA]</scope>
    <source>
        <strain evidence="3 4">2_1_59BFAA</strain>
    </source>
</reference>
<feature type="signal peptide" evidence="1">
    <location>
        <begin position="1"/>
        <end position="28"/>
    </location>
</feature>
<dbReference type="Pfam" id="PF03797">
    <property type="entry name" value="Autotransporter"/>
    <property type="match status" value="1"/>
</dbReference>
<keyword evidence="1" id="KW-0732">Signal</keyword>
<dbReference type="SMART" id="SM00869">
    <property type="entry name" value="Autotransporter"/>
    <property type="match status" value="1"/>
</dbReference>
<organism evidence="3 4">
    <name type="scientific">Sutterella wadsworthensis 2_1_59BFAA</name>
    <dbReference type="NCBI Taxonomy" id="742823"/>
    <lineage>
        <taxon>Bacteria</taxon>
        <taxon>Pseudomonadati</taxon>
        <taxon>Pseudomonadota</taxon>
        <taxon>Betaproteobacteria</taxon>
        <taxon>Burkholderiales</taxon>
        <taxon>Sutterellaceae</taxon>
        <taxon>Sutterella</taxon>
    </lineage>
</organism>
<dbReference type="PATRIC" id="fig|742823.3.peg.1210"/>
<protein>
    <recommendedName>
        <fullName evidence="2">Autotransporter domain-containing protein</fullName>
    </recommendedName>
</protein>
<evidence type="ECO:0000259" key="2">
    <source>
        <dbReference type="PROSITE" id="PS51208"/>
    </source>
</evidence>
<evidence type="ECO:0000256" key="1">
    <source>
        <dbReference type="SAM" id="SignalP"/>
    </source>
</evidence>
<name>K1JWV0_9BURK</name>
<dbReference type="SUPFAM" id="SSF103515">
    <property type="entry name" value="Autotransporter"/>
    <property type="match status" value="1"/>
</dbReference>
<evidence type="ECO:0000313" key="3">
    <source>
        <dbReference type="EMBL" id="EKB31113.1"/>
    </source>
</evidence>
<feature type="chain" id="PRO_5003850111" description="Autotransporter domain-containing protein" evidence="1">
    <location>
        <begin position="29"/>
        <end position="1169"/>
    </location>
</feature>
<evidence type="ECO:0000313" key="4">
    <source>
        <dbReference type="Proteomes" id="UP000005835"/>
    </source>
</evidence>
<dbReference type="Proteomes" id="UP000005835">
    <property type="component" value="Unassembled WGS sequence"/>
</dbReference>
<dbReference type="EMBL" id="ADMG01000031">
    <property type="protein sequence ID" value="EKB31113.1"/>
    <property type="molecule type" value="Genomic_DNA"/>
</dbReference>
<dbReference type="InterPro" id="IPR036709">
    <property type="entry name" value="Autotransporte_beta_dom_sf"/>
</dbReference>
<dbReference type="HOGENOM" id="CLU_255248_0_0_4"/>
<keyword evidence="4" id="KW-1185">Reference proteome</keyword>
<accession>K1JWV0</accession>
<dbReference type="RefSeq" id="WP_005435126.1">
    <property type="nucleotide sequence ID" value="NZ_JH815516.1"/>
</dbReference>